<keyword evidence="1" id="KW-0812">Transmembrane</keyword>
<reference evidence="2" key="1">
    <citation type="submission" date="2020-07" db="EMBL/GenBank/DDBJ databases">
        <title>Huge and variable diversity of episymbiotic CPR bacteria and DPANN archaea in groundwater ecosystems.</title>
        <authorList>
            <person name="He C.Y."/>
            <person name="Keren R."/>
            <person name="Whittaker M."/>
            <person name="Farag I.F."/>
            <person name="Doudna J."/>
            <person name="Cate J.H.D."/>
            <person name="Banfield J.F."/>
        </authorList>
    </citation>
    <scope>NUCLEOTIDE SEQUENCE</scope>
    <source>
        <strain evidence="2">NC_groundwater_928_Pr1_S-0.2um_72_17</strain>
    </source>
</reference>
<evidence type="ECO:0000256" key="1">
    <source>
        <dbReference type="SAM" id="Phobius"/>
    </source>
</evidence>
<feature type="transmembrane region" description="Helical" evidence="1">
    <location>
        <begin position="29"/>
        <end position="50"/>
    </location>
</feature>
<comment type="caution">
    <text evidence="2">The sequence shown here is derived from an EMBL/GenBank/DDBJ whole genome shotgun (WGS) entry which is preliminary data.</text>
</comment>
<gene>
    <name evidence="2" type="ORF">HY076_07505</name>
</gene>
<proteinExistence type="predicted"/>
<keyword evidence="1" id="KW-0472">Membrane</keyword>
<accession>A0A9D6LCC3</accession>
<evidence type="ECO:0000313" key="3">
    <source>
        <dbReference type="Proteomes" id="UP000807850"/>
    </source>
</evidence>
<evidence type="ECO:0000313" key="2">
    <source>
        <dbReference type="EMBL" id="MBI3540104.1"/>
    </source>
</evidence>
<dbReference type="Pfam" id="PF04977">
    <property type="entry name" value="DivIC"/>
    <property type="match status" value="1"/>
</dbReference>
<protein>
    <submittedName>
        <fullName evidence="2">Septum formation initiator family protein</fullName>
    </submittedName>
</protein>
<dbReference type="InterPro" id="IPR007060">
    <property type="entry name" value="FtsL/DivIC"/>
</dbReference>
<dbReference type="Proteomes" id="UP000807850">
    <property type="component" value="Unassembled WGS sequence"/>
</dbReference>
<sequence>MSDIGRRIQRYRLSRYAIPGGGFGRLPRWLWLIVGAWLVYLTVFSEHSLYRIWRMSDESHRAGRDLEATRREIDRLDRQAHDPKARLRETEQALRKDGFARPGEIIYRLEKSKPDSLAR</sequence>
<keyword evidence="1" id="KW-1133">Transmembrane helix</keyword>
<name>A0A9D6LCC3_UNCEI</name>
<dbReference type="EMBL" id="JACQAY010000248">
    <property type="protein sequence ID" value="MBI3540104.1"/>
    <property type="molecule type" value="Genomic_DNA"/>
</dbReference>
<dbReference type="AlphaFoldDB" id="A0A9D6LCC3"/>
<organism evidence="2 3">
    <name type="scientific">Eiseniibacteriota bacterium</name>
    <dbReference type="NCBI Taxonomy" id="2212470"/>
    <lineage>
        <taxon>Bacteria</taxon>
        <taxon>Candidatus Eiseniibacteriota</taxon>
    </lineage>
</organism>